<dbReference type="Pfam" id="PF04519">
    <property type="entry name" value="Bactofilin"/>
    <property type="match status" value="1"/>
</dbReference>
<dbReference type="OrthoDB" id="5432602at2"/>
<feature type="region of interest" description="Disordered" evidence="2">
    <location>
        <begin position="130"/>
        <end position="150"/>
    </location>
</feature>
<reference evidence="3 4" key="1">
    <citation type="submission" date="2016-11" db="EMBL/GenBank/DDBJ databases">
        <title>Study of marine rhodopsin-containing bacteria.</title>
        <authorList>
            <person name="Yoshizawa S."/>
            <person name="Kumagai Y."/>
            <person name="Kogure K."/>
        </authorList>
    </citation>
    <scope>NUCLEOTIDE SEQUENCE [LARGE SCALE GENOMIC DNA]</scope>
    <source>
        <strain evidence="3 4">SAORIC-28</strain>
    </source>
</reference>
<evidence type="ECO:0000313" key="3">
    <source>
        <dbReference type="EMBL" id="PAP78124.1"/>
    </source>
</evidence>
<evidence type="ECO:0000256" key="1">
    <source>
        <dbReference type="ARBA" id="ARBA00044755"/>
    </source>
</evidence>
<dbReference type="EMBL" id="MQWD01000001">
    <property type="protein sequence ID" value="PAP78124.1"/>
    <property type="molecule type" value="Genomic_DNA"/>
</dbReference>
<dbReference type="Proteomes" id="UP000216339">
    <property type="component" value="Unassembled WGS sequence"/>
</dbReference>
<sequence length="161" mass="16125">MALFRSDSTDDMAKTRALPVSASSNPAEQHNIIGASTTVEGTLRSSGNVNISGTVEGNVEVEGRTMVMAGGVVDGEVVSTSAEIAGTVRGQVKVKERLVMKSSAVVEGDIRTGKLVVEDGATFNGQCQMGASAGASASSDRKPERGGAAVVGAVGKGADAA</sequence>
<evidence type="ECO:0000256" key="2">
    <source>
        <dbReference type="SAM" id="MobiDB-lite"/>
    </source>
</evidence>
<dbReference type="InterPro" id="IPR007607">
    <property type="entry name" value="BacA/B"/>
</dbReference>
<evidence type="ECO:0000313" key="4">
    <source>
        <dbReference type="Proteomes" id="UP000216339"/>
    </source>
</evidence>
<accession>A0A271J4Y8</accession>
<protein>
    <recommendedName>
        <fullName evidence="5">Cell shape determination protein CcmA</fullName>
    </recommendedName>
</protein>
<evidence type="ECO:0008006" key="5">
    <source>
        <dbReference type="Google" id="ProtNLM"/>
    </source>
</evidence>
<comment type="caution">
    <text evidence="3">The sequence shown here is derived from an EMBL/GenBank/DDBJ whole genome shotgun (WGS) entry which is preliminary data.</text>
</comment>
<dbReference type="PANTHER" id="PTHR35024">
    <property type="entry name" value="HYPOTHETICAL CYTOSOLIC PROTEIN"/>
    <property type="match status" value="1"/>
</dbReference>
<organism evidence="3 4">
    <name type="scientific">Rubrivirga marina</name>
    <dbReference type="NCBI Taxonomy" id="1196024"/>
    <lineage>
        <taxon>Bacteria</taxon>
        <taxon>Pseudomonadati</taxon>
        <taxon>Rhodothermota</taxon>
        <taxon>Rhodothermia</taxon>
        <taxon>Rhodothermales</taxon>
        <taxon>Rubricoccaceae</taxon>
        <taxon>Rubrivirga</taxon>
    </lineage>
</organism>
<feature type="region of interest" description="Disordered" evidence="2">
    <location>
        <begin position="1"/>
        <end position="29"/>
    </location>
</feature>
<name>A0A271J4Y8_9BACT</name>
<proteinExistence type="inferred from homology"/>
<dbReference type="PANTHER" id="PTHR35024:SF4">
    <property type="entry name" value="POLYMER-FORMING CYTOSKELETAL PROTEIN"/>
    <property type="match status" value="1"/>
</dbReference>
<gene>
    <name evidence="3" type="ORF">BSZ37_17630</name>
</gene>
<dbReference type="AlphaFoldDB" id="A0A271J4Y8"/>
<keyword evidence="4" id="KW-1185">Reference proteome</keyword>
<comment type="similarity">
    <text evidence="1">Belongs to the bactofilin family.</text>
</comment>